<keyword evidence="3" id="KW-1185">Reference proteome</keyword>
<proteinExistence type="predicted"/>
<evidence type="ECO:0000313" key="2">
    <source>
        <dbReference type="EMBL" id="MFL9461684.1"/>
    </source>
</evidence>
<reference evidence="2 3" key="1">
    <citation type="submission" date="2024-07" db="EMBL/GenBank/DDBJ databases">
        <authorList>
            <person name="Tripathy S."/>
        </authorList>
    </citation>
    <scope>NUCLEOTIDE SEQUENCE [LARGE SCALE GENOMIC DNA]</scope>
    <source>
        <strain evidence="2 3">VB-61278_2</strain>
    </source>
</reference>
<evidence type="ECO:0000313" key="3">
    <source>
        <dbReference type="Proteomes" id="UP001628874"/>
    </source>
</evidence>
<dbReference type="RefSeq" id="WP_082051646.1">
    <property type="nucleotide sequence ID" value="NZ_JBFQGM010000004.1"/>
</dbReference>
<organism evidence="2 3">
    <name type="scientific">Scytonema tolypothrichoides VB-61278_2</name>
    <dbReference type="NCBI Taxonomy" id="3232314"/>
    <lineage>
        <taxon>Bacteria</taxon>
        <taxon>Bacillati</taxon>
        <taxon>Cyanobacteriota</taxon>
        <taxon>Cyanophyceae</taxon>
        <taxon>Nostocales</taxon>
        <taxon>Scytonemataceae</taxon>
        <taxon>Scytonema</taxon>
    </lineage>
</organism>
<dbReference type="NCBIfam" id="TIGR01764">
    <property type="entry name" value="excise"/>
    <property type="match status" value="1"/>
</dbReference>
<sequence length="75" mass="8613">MKMLLQTNKKQPIVPTESKSPLLTLSQAQALCGLSLQALYDAIFEGRLRARMIGKDWKIRSSDLKEYISTFNRNR</sequence>
<gene>
    <name evidence="2" type="ORF">AB0759_13715</name>
</gene>
<dbReference type="EMBL" id="JBFQGM010000004">
    <property type="protein sequence ID" value="MFL9461684.1"/>
    <property type="molecule type" value="Genomic_DNA"/>
</dbReference>
<protein>
    <submittedName>
        <fullName evidence="2">Helix-turn-helix domain-containing protein</fullName>
    </submittedName>
</protein>
<dbReference type="Proteomes" id="UP001628874">
    <property type="component" value="Unassembled WGS sequence"/>
</dbReference>
<accession>A0ABW8WKW3</accession>
<comment type="caution">
    <text evidence="2">The sequence shown here is derived from an EMBL/GenBank/DDBJ whole genome shotgun (WGS) entry which is preliminary data.</text>
</comment>
<name>A0ABW8WKW3_9CYAN</name>
<dbReference type="InterPro" id="IPR041657">
    <property type="entry name" value="HTH_17"/>
</dbReference>
<dbReference type="InterPro" id="IPR010093">
    <property type="entry name" value="SinI_DNA-bd"/>
</dbReference>
<feature type="domain" description="Helix-turn-helix" evidence="1">
    <location>
        <begin position="22"/>
        <end position="69"/>
    </location>
</feature>
<evidence type="ECO:0000259" key="1">
    <source>
        <dbReference type="Pfam" id="PF12728"/>
    </source>
</evidence>
<dbReference type="Pfam" id="PF12728">
    <property type="entry name" value="HTH_17"/>
    <property type="match status" value="1"/>
</dbReference>